<feature type="compositionally biased region" description="Basic and acidic residues" evidence="20">
    <location>
        <begin position="61"/>
        <end position="99"/>
    </location>
</feature>
<dbReference type="Pfam" id="PF22675">
    <property type="entry name" value="KH-I_KHDC4-BBP"/>
    <property type="match status" value="1"/>
</dbReference>
<dbReference type="SMART" id="SM00322">
    <property type="entry name" value="KH"/>
    <property type="match status" value="1"/>
</dbReference>
<keyword evidence="12" id="KW-0805">Transcription regulation</keyword>
<evidence type="ECO:0000256" key="18">
    <source>
        <dbReference type="PROSITE-ProRule" id="PRU00117"/>
    </source>
</evidence>
<evidence type="ECO:0000256" key="7">
    <source>
        <dbReference type="ARBA" id="ARBA00022728"/>
    </source>
</evidence>
<evidence type="ECO:0000256" key="5">
    <source>
        <dbReference type="ARBA" id="ARBA00022664"/>
    </source>
</evidence>
<keyword evidence="3" id="KW-0678">Repressor</keyword>
<feature type="compositionally biased region" description="Pro residues" evidence="20">
    <location>
        <begin position="691"/>
        <end position="726"/>
    </location>
</feature>
<comment type="function">
    <text evidence="16">Necessary for the ATP-dependent first step of spliceosome assembly. Binds to the intron branch point sequence (BPS) 5'-UACUAAC-3' of the pre-mRNA. May act as transcription repressor.</text>
</comment>
<keyword evidence="8 17" id="KW-0863">Zinc-finger</keyword>
<comment type="similarity">
    <text evidence="2 19">Belongs to the BBP/SF1 family.</text>
</comment>
<accession>A0A484BT30</accession>
<comment type="function">
    <text evidence="19">Necessary for the splicing of pre-mRNA. Has a role in the recognition of the branch site (5'-UACUAAC-3'), the pyrimidine tract and the 3'-splice site at the 3'-end of introns.</text>
</comment>
<dbReference type="SUPFAM" id="SSF57756">
    <property type="entry name" value="Retrovirus zinc finger-like domains"/>
    <property type="match status" value="1"/>
</dbReference>
<evidence type="ECO:0000256" key="9">
    <source>
        <dbReference type="ARBA" id="ARBA00022833"/>
    </source>
</evidence>
<dbReference type="InterPro" id="IPR001878">
    <property type="entry name" value="Znf_CCHC"/>
</dbReference>
<dbReference type="SMART" id="SM00343">
    <property type="entry name" value="ZnF_C2HC"/>
    <property type="match status" value="2"/>
</dbReference>
<organism evidence="22 23">
    <name type="scientific">Drosophila navojoa</name>
    <name type="common">Fruit fly</name>
    <dbReference type="NCBI Taxonomy" id="7232"/>
    <lineage>
        <taxon>Eukaryota</taxon>
        <taxon>Metazoa</taxon>
        <taxon>Ecdysozoa</taxon>
        <taxon>Arthropoda</taxon>
        <taxon>Hexapoda</taxon>
        <taxon>Insecta</taxon>
        <taxon>Pterygota</taxon>
        <taxon>Neoptera</taxon>
        <taxon>Endopterygota</taxon>
        <taxon>Diptera</taxon>
        <taxon>Brachycera</taxon>
        <taxon>Muscomorpha</taxon>
        <taxon>Ephydroidea</taxon>
        <taxon>Drosophilidae</taxon>
        <taxon>Drosophila</taxon>
    </lineage>
</organism>
<evidence type="ECO:0000256" key="13">
    <source>
        <dbReference type="ARBA" id="ARBA00023163"/>
    </source>
</evidence>
<dbReference type="GO" id="GO:0005654">
    <property type="term" value="C:nucleoplasm"/>
    <property type="evidence" value="ECO:0007669"/>
    <property type="project" value="UniProtKB-ARBA"/>
</dbReference>
<evidence type="ECO:0000313" key="23">
    <source>
        <dbReference type="Proteomes" id="UP000295192"/>
    </source>
</evidence>
<feature type="compositionally biased region" description="Polar residues" evidence="20">
    <location>
        <begin position="1"/>
        <end position="13"/>
    </location>
</feature>
<evidence type="ECO:0000256" key="1">
    <source>
        <dbReference type="ARBA" id="ARBA00004123"/>
    </source>
</evidence>
<keyword evidence="10 18" id="KW-0694">RNA-binding</keyword>
<evidence type="ECO:0000256" key="14">
    <source>
        <dbReference type="ARBA" id="ARBA00023187"/>
    </source>
</evidence>
<evidence type="ECO:0000256" key="19">
    <source>
        <dbReference type="RuleBase" id="RU367126"/>
    </source>
</evidence>
<dbReference type="Pfam" id="PF16275">
    <property type="entry name" value="SF1-HH"/>
    <property type="match status" value="1"/>
</dbReference>
<feature type="compositionally biased region" description="Polar residues" evidence="20">
    <location>
        <begin position="617"/>
        <end position="629"/>
    </location>
</feature>
<comment type="caution">
    <text evidence="22">The sequence shown here is derived from an EMBL/GenBank/DDBJ whole genome shotgun (WGS) entry which is preliminary data.</text>
</comment>
<keyword evidence="14 19" id="KW-0508">mRNA splicing</keyword>
<dbReference type="PANTHER" id="PTHR11208:SF45">
    <property type="entry name" value="SPLICING FACTOR 1"/>
    <property type="match status" value="1"/>
</dbReference>
<dbReference type="Gene3D" id="4.10.60.10">
    <property type="entry name" value="Zinc finger, CCHC-type"/>
    <property type="match status" value="1"/>
</dbReference>
<evidence type="ECO:0000256" key="11">
    <source>
        <dbReference type="ARBA" id="ARBA00022990"/>
    </source>
</evidence>
<dbReference type="AlphaFoldDB" id="A0A484BT30"/>
<evidence type="ECO:0000256" key="15">
    <source>
        <dbReference type="ARBA" id="ARBA00023242"/>
    </source>
</evidence>
<dbReference type="EMBL" id="LSRL02000006">
    <property type="protein sequence ID" value="TDG51873.1"/>
    <property type="molecule type" value="Genomic_DNA"/>
</dbReference>
<feature type="region of interest" description="Disordered" evidence="20">
    <location>
        <begin position="691"/>
        <end position="766"/>
    </location>
</feature>
<evidence type="ECO:0000256" key="16">
    <source>
        <dbReference type="ARBA" id="ARBA00055181"/>
    </source>
</evidence>
<evidence type="ECO:0000256" key="20">
    <source>
        <dbReference type="SAM" id="MobiDB-lite"/>
    </source>
</evidence>
<feature type="compositionally biased region" description="Basic and acidic residues" evidence="20">
    <location>
        <begin position="147"/>
        <end position="177"/>
    </location>
</feature>
<keyword evidence="23" id="KW-1185">Reference proteome</keyword>
<dbReference type="STRING" id="7232.A0A484BT30"/>
<evidence type="ECO:0000256" key="12">
    <source>
        <dbReference type="ARBA" id="ARBA00023015"/>
    </source>
</evidence>
<feature type="region of interest" description="Disordered" evidence="20">
    <location>
        <begin position="322"/>
        <end position="346"/>
    </location>
</feature>
<dbReference type="InterPro" id="IPR047086">
    <property type="entry name" value="SF1-HH_sf"/>
</dbReference>
<proteinExistence type="inferred from homology"/>
<keyword evidence="4" id="KW-0597">Phosphoprotein</keyword>
<dbReference type="GO" id="GO:0048024">
    <property type="term" value="P:regulation of mRNA splicing, via spliceosome"/>
    <property type="evidence" value="ECO:0007669"/>
    <property type="project" value="TreeGrafter"/>
</dbReference>
<gene>
    <name evidence="22" type="ORF">AWZ03_001543</name>
</gene>
<evidence type="ECO:0000256" key="2">
    <source>
        <dbReference type="ARBA" id="ARBA00010382"/>
    </source>
</evidence>
<dbReference type="PROSITE" id="PS50158">
    <property type="entry name" value="ZF_CCHC"/>
    <property type="match status" value="1"/>
</dbReference>
<dbReference type="InterPro" id="IPR045071">
    <property type="entry name" value="BBP-like"/>
</dbReference>
<dbReference type="Gene3D" id="3.30.1370.10">
    <property type="entry name" value="K Homology domain, type 1"/>
    <property type="match status" value="1"/>
</dbReference>
<reference evidence="22 23" key="1">
    <citation type="journal article" date="2019" name="J. Hered.">
        <title>An Improved Genome Assembly for Drosophila navojoa, the Basal Species in the mojavensis Cluster.</title>
        <authorList>
            <person name="Vanderlinde T."/>
            <person name="Dupim E.G."/>
            <person name="Nazario-Yepiz N.O."/>
            <person name="Carvalho A.B."/>
        </authorList>
    </citation>
    <scope>NUCLEOTIDE SEQUENCE [LARGE SCALE GENOMIC DNA]</scope>
    <source>
        <strain evidence="22">Navoj_Jal97</strain>
        <tissue evidence="22">Whole organism</tissue>
    </source>
</reference>
<keyword evidence="15 19" id="KW-0539">Nucleus</keyword>
<dbReference type="KEGG" id="dnv:108659886"/>
<dbReference type="SUPFAM" id="SSF54791">
    <property type="entry name" value="Eukaryotic type KH-domain (KH-domain type I)"/>
    <property type="match status" value="1"/>
</dbReference>
<dbReference type="InterPro" id="IPR036612">
    <property type="entry name" value="KH_dom_type_1_sf"/>
</dbReference>
<evidence type="ECO:0000256" key="17">
    <source>
        <dbReference type="PROSITE-ProRule" id="PRU00047"/>
    </source>
</evidence>
<feature type="domain" description="CCHC-type" evidence="21">
    <location>
        <begin position="540"/>
        <end position="555"/>
    </location>
</feature>
<dbReference type="CDD" id="cd22382">
    <property type="entry name" value="KH-I_SF1"/>
    <property type="match status" value="1"/>
</dbReference>
<dbReference type="GO" id="GO:0000398">
    <property type="term" value="P:mRNA splicing, via spliceosome"/>
    <property type="evidence" value="ECO:0007669"/>
    <property type="project" value="UniProtKB-UniRule"/>
</dbReference>
<dbReference type="FunFam" id="3.30.1370.10:FF:000016">
    <property type="entry name" value="Putative splicing factor 1"/>
    <property type="match status" value="1"/>
</dbReference>
<dbReference type="PROSITE" id="PS50084">
    <property type="entry name" value="KH_TYPE_1"/>
    <property type="match status" value="1"/>
</dbReference>
<protein>
    <recommendedName>
        <fullName evidence="19">Branchpoint-bridging protein</fullName>
    </recommendedName>
</protein>
<feature type="compositionally biased region" description="Pro residues" evidence="20">
    <location>
        <begin position="739"/>
        <end position="766"/>
    </location>
</feature>
<feature type="region of interest" description="Disordered" evidence="20">
    <location>
        <begin position="612"/>
        <end position="651"/>
    </location>
</feature>
<feature type="region of interest" description="Disordered" evidence="20">
    <location>
        <begin position="1"/>
        <end position="196"/>
    </location>
</feature>
<evidence type="ECO:0000256" key="4">
    <source>
        <dbReference type="ARBA" id="ARBA00022553"/>
    </source>
</evidence>
<dbReference type="Proteomes" id="UP000295192">
    <property type="component" value="Unassembled WGS sequence"/>
</dbReference>
<dbReference type="InterPro" id="IPR004087">
    <property type="entry name" value="KH_dom"/>
</dbReference>
<keyword evidence="7 19" id="KW-0747">Spliceosome</keyword>
<sequence>MSETPPELLQQQVPGGAGKEKEANGGNENDYRSRDKDRSRSKDRSRDKDKDREREKKRRDRDRSSKDRDSRRRDSRERERDRESRSHRSRSRNHDDYDRRKKRSRSKDRERRRDRERDSRSRRSGSRGGSSRDDYDRSRRRRSSSRSYDRRRNERSNDSHRNSRERSSRERTSRERTYVNPFDTSNNRNMSHDQESRIPSLFERHLQQPQLESIREEPTSRFDLSQTIQDLMSNVSNNKNFAAMFSNQNSNDSTSNGVSENSMDSAAERKRKRKSRWGGTEKDKTFIPGMPTILPSTLDPAQQEAYLVQFQIEEISRKLRTGDLGITQTPEERSPSPEPIYSSDGKRLNTREFRYRKRLEEQRHQLIVKMQAVNPEFKPPADYKPPVTRVSDKVLIPQEQHPDINFVGLLIGPRGNTLKAMEKDTGAKIIIRGKGSVKEGKVGRKDGQPLPGEDEPLHAFITAPNPEAVRKAVDKIKDVIRQGIEVPEGHNDLRRMQLRELAQLNGTLRENDIQRCTCGSTDHKSWQCPDKPIITNTIVCTSCGGTGHLTKDCRNKRPGSGVPGMACEDSQAKIDEEYMSLMAELGEGPPPSAVKADAPSAPQLHRASYSIFDKKPSSMQAIQSPPNSTSRDHQRDMGGGWGGSSHEHQMNMDPSMGMDHGMGMAPYVPPPPVVQAPPPMPPPLMPWMSAPQPPPPATEPMNPPIPGTLPPLIPPPPGTSAPPMPPWASGYPGWGTGYVPPPPPPCAPPPPSLSLSQPPPPPPPSN</sequence>
<keyword evidence="6 19" id="KW-0479">Metal-binding</keyword>
<evidence type="ECO:0000256" key="8">
    <source>
        <dbReference type="ARBA" id="ARBA00022771"/>
    </source>
</evidence>
<comment type="subcellular location">
    <subcellularLocation>
        <location evidence="1 19">Nucleus</location>
    </subcellularLocation>
</comment>
<dbReference type="GO" id="GO:0005681">
    <property type="term" value="C:spliceosomal complex"/>
    <property type="evidence" value="ECO:0007669"/>
    <property type="project" value="UniProtKB-KW"/>
</dbReference>
<keyword evidence="9 19" id="KW-0862">Zinc</keyword>
<dbReference type="Gene3D" id="6.10.140.1790">
    <property type="match status" value="1"/>
</dbReference>
<feature type="compositionally biased region" description="Basic and acidic residues" evidence="20">
    <location>
        <begin position="107"/>
        <end position="121"/>
    </location>
</feature>
<dbReference type="GO" id="GO:0003729">
    <property type="term" value="F:mRNA binding"/>
    <property type="evidence" value="ECO:0007669"/>
    <property type="project" value="TreeGrafter"/>
</dbReference>
<dbReference type="GO" id="GO:0008270">
    <property type="term" value="F:zinc ion binding"/>
    <property type="evidence" value="ECO:0007669"/>
    <property type="project" value="UniProtKB-UniRule"/>
</dbReference>
<feature type="region of interest" description="Disordered" evidence="20">
    <location>
        <begin position="245"/>
        <end position="295"/>
    </location>
</feature>
<dbReference type="OMA" id="PGMPSMY"/>
<keyword evidence="5 19" id="KW-0507">mRNA processing</keyword>
<keyword evidence="11" id="KW-0007">Acetylation</keyword>
<keyword evidence="13" id="KW-0804">Transcription</keyword>
<evidence type="ECO:0000256" key="10">
    <source>
        <dbReference type="ARBA" id="ARBA00022884"/>
    </source>
</evidence>
<dbReference type="InterPro" id="IPR055256">
    <property type="entry name" value="KH_1_KHDC4/BBP-like"/>
</dbReference>
<dbReference type="FunFam" id="4.10.60.10:FF:000031">
    <property type="entry name" value="splicing factor 1"/>
    <property type="match status" value="1"/>
</dbReference>
<feature type="compositionally biased region" description="Basic and acidic residues" evidence="20">
    <location>
        <begin position="18"/>
        <end position="54"/>
    </location>
</feature>
<dbReference type="GO" id="GO:0045131">
    <property type="term" value="F:pre-mRNA branch point binding"/>
    <property type="evidence" value="ECO:0007669"/>
    <property type="project" value="UniProtKB-UniRule"/>
</dbReference>
<evidence type="ECO:0000256" key="3">
    <source>
        <dbReference type="ARBA" id="ARBA00022491"/>
    </source>
</evidence>
<dbReference type="InterPro" id="IPR036875">
    <property type="entry name" value="Znf_CCHC_sf"/>
</dbReference>
<feature type="compositionally biased region" description="Polar residues" evidence="20">
    <location>
        <begin position="245"/>
        <end position="264"/>
    </location>
</feature>
<dbReference type="OrthoDB" id="10021397at2759"/>
<evidence type="ECO:0000313" key="22">
    <source>
        <dbReference type="EMBL" id="TDG51873.1"/>
    </source>
</evidence>
<dbReference type="InterPro" id="IPR032570">
    <property type="entry name" value="SF1-HH"/>
</dbReference>
<evidence type="ECO:0000259" key="21">
    <source>
        <dbReference type="PROSITE" id="PS50158"/>
    </source>
</evidence>
<evidence type="ECO:0000256" key="6">
    <source>
        <dbReference type="ARBA" id="ARBA00022723"/>
    </source>
</evidence>
<dbReference type="PANTHER" id="PTHR11208">
    <property type="entry name" value="RNA-BINDING PROTEIN RELATED"/>
    <property type="match status" value="1"/>
</dbReference>
<name>A0A484BT30_DRONA</name>